<sequence>MSHLPDWARRTGWLLLIWTCSVAGLGVAALVLRLLMQMAGMHR</sequence>
<dbReference type="RefSeq" id="WP_008651019.1">
    <property type="nucleotide sequence ID" value="NZ_CP037901.1"/>
</dbReference>
<name>A0A482J1F2_9BURK</name>
<dbReference type="Proteomes" id="UP000253772">
    <property type="component" value="Chromosome c2"/>
</dbReference>
<keyword evidence="1" id="KW-0812">Transmembrane</keyword>
<gene>
    <name evidence="2" type="ORF">DDF84_024765</name>
</gene>
<organism evidence="2 3">
    <name type="scientific">Cupriavidus metallidurans</name>
    <dbReference type="NCBI Taxonomy" id="119219"/>
    <lineage>
        <taxon>Bacteria</taxon>
        <taxon>Pseudomonadati</taxon>
        <taxon>Pseudomonadota</taxon>
        <taxon>Betaproteobacteria</taxon>
        <taxon>Burkholderiales</taxon>
        <taxon>Burkholderiaceae</taxon>
        <taxon>Cupriavidus</taxon>
    </lineage>
</organism>
<feature type="transmembrane region" description="Helical" evidence="1">
    <location>
        <begin position="12"/>
        <end position="35"/>
    </location>
</feature>
<keyword evidence="1" id="KW-0472">Membrane</keyword>
<dbReference type="AlphaFoldDB" id="A0A482J1F2"/>
<evidence type="ECO:0000313" key="3">
    <source>
        <dbReference type="Proteomes" id="UP000253772"/>
    </source>
</evidence>
<proteinExistence type="predicted"/>
<accession>A0A482J1F2</accession>
<dbReference type="EMBL" id="CP037901">
    <property type="protein sequence ID" value="QBP12880.1"/>
    <property type="molecule type" value="Genomic_DNA"/>
</dbReference>
<dbReference type="Pfam" id="PF10617">
    <property type="entry name" value="DUF2474"/>
    <property type="match status" value="1"/>
</dbReference>
<dbReference type="GeneID" id="60823801"/>
<keyword evidence="1" id="KW-1133">Transmembrane helix</keyword>
<evidence type="ECO:0000313" key="2">
    <source>
        <dbReference type="EMBL" id="QBP12880.1"/>
    </source>
</evidence>
<evidence type="ECO:0000256" key="1">
    <source>
        <dbReference type="SAM" id="Phobius"/>
    </source>
</evidence>
<reference evidence="2 3" key="1">
    <citation type="submission" date="2019-03" db="EMBL/GenBank/DDBJ databases">
        <title>Comparative insights into the high quality Complete genome sequence of highly metal resistant Cupriavidus metallidurans strain BS1 isolated from a gold-copper mine.</title>
        <authorList>
            <person name="Mazhar H.S."/>
            <person name="Rensing C."/>
        </authorList>
    </citation>
    <scope>NUCLEOTIDE SEQUENCE [LARGE SCALE GENOMIC DNA]</scope>
    <source>
        <strain evidence="2 3">BS1</strain>
    </source>
</reference>
<protein>
    <submittedName>
        <fullName evidence="2">DUF2474 domain-containing protein</fullName>
    </submittedName>
</protein>
<dbReference type="InterPro" id="IPR018895">
    <property type="entry name" value="DUF2474"/>
</dbReference>